<proteinExistence type="predicted"/>
<keyword evidence="2" id="KW-1185">Reference proteome</keyword>
<reference evidence="1" key="1">
    <citation type="journal article" date="2022" name="bioRxiv">
        <title>Sequencing and chromosome-scale assembly of the giantPleurodeles waltlgenome.</title>
        <authorList>
            <person name="Brown T."/>
            <person name="Elewa A."/>
            <person name="Iarovenko S."/>
            <person name="Subramanian E."/>
            <person name="Araus A.J."/>
            <person name="Petzold A."/>
            <person name="Susuki M."/>
            <person name="Suzuki K.-i.T."/>
            <person name="Hayashi T."/>
            <person name="Toyoda A."/>
            <person name="Oliveira C."/>
            <person name="Osipova E."/>
            <person name="Leigh N.D."/>
            <person name="Simon A."/>
            <person name="Yun M.H."/>
        </authorList>
    </citation>
    <scope>NUCLEOTIDE SEQUENCE</scope>
    <source>
        <strain evidence="1">20211129_DDA</strain>
        <tissue evidence="1">Liver</tissue>
    </source>
</reference>
<sequence>MCRPAAFILGTRPLWRPGEAPGTGDVPRWSSAGREESLRGFPFGGIWAAPALARFPGRRPGSLVARSRALFQRVSRQQVRWWAVLGVQPVPEKKKRAPVLR</sequence>
<name>A0AAV7W740_PLEWA</name>
<accession>A0AAV7W740</accession>
<evidence type="ECO:0000313" key="1">
    <source>
        <dbReference type="EMBL" id="KAJ1208403.1"/>
    </source>
</evidence>
<dbReference type="Proteomes" id="UP001066276">
    <property type="component" value="Chromosome 1_2"/>
</dbReference>
<evidence type="ECO:0000313" key="2">
    <source>
        <dbReference type="Proteomes" id="UP001066276"/>
    </source>
</evidence>
<dbReference type="EMBL" id="JANPWB010000002">
    <property type="protein sequence ID" value="KAJ1208403.1"/>
    <property type="molecule type" value="Genomic_DNA"/>
</dbReference>
<protein>
    <submittedName>
        <fullName evidence="1">Uncharacterized protein</fullName>
    </submittedName>
</protein>
<gene>
    <name evidence="1" type="ORF">NDU88_003789</name>
</gene>
<comment type="caution">
    <text evidence="1">The sequence shown here is derived from an EMBL/GenBank/DDBJ whole genome shotgun (WGS) entry which is preliminary data.</text>
</comment>
<organism evidence="1 2">
    <name type="scientific">Pleurodeles waltl</name>
    <name type="common">Iberian ribbed newt</name>
    <dbReference type="NCBI Taxonomy" id="8319"/>
    <lineage>
        <taxon>Eukaryota</taxon>
        <taxon>Metazoa</taxon>
        <taxon>Chordata</taxon>
        <taxon>Craniata</taxon>
        <taxon>Vertebrata</taxon>
        <taxon>Euteleostomi</taxon>
        <taxon>Amphibia</taxon>
        <taxon>Batrachia</taxon>
        <taxon>Caudata</taxon>
        <taxon>Salamandroidea</taxon>
        <taxon>Salamandridae</taxon>
        <taxon>Pleurodelinae</taxon>
        <taxon>Pleurodeles</taxon>
    </lineage>
</organism>
<dbReference type="AlphaFoldDB" id="A0AAV7W740"/>